<evidence type="ECO:0000259" key="3">
    <source>
        <dbReference type="Pfam" id="PF20454"/>
    </source>
</evidence>
<dbReference type="AlphaFoldDB" id="A0A1U9KDY7"/>
<evidence type="ECO:0000256" key="1">
    <source>
        <dbReference type="SAM" id="Coils"/>
    </source>
</evidence>
<organism evidence="5 6">
    <name type="scientific">Acetobacter aceti</name>
    <dbReference type="NCBI Taxonomy" id="435"/>
    <lineage>
        <taxon>Bacteria</taxon>
        <taxon>Pseudomonadati</taxon>
        <taxon>Pseudomonadota</taxon>
        <taxon>Alphaproteobacteria</taxon>
        <taxon>Acetobacterales</taxon>
        <taxon>Acetobacteraceae</taxon>
        <taxon>Acetobacter</taxon>
        <taxon>Acetobacter subgen. Acetobacter</taxon>
    </lineage>
</organism>
<dbReference type="InterPro" id="IPR055570">
    <property type="entry name" value="DUF7146"/>
</dbReference>
<feature type="domain" description="DUF7146" evidence="4">
    <location>
        <begin position="127"/>
        <end position="235"/>
    </location>
</feature>
<dbReference type="STRING" id="435.A0U92_03550"/>
<dbReference type="RefSeq" id="WP_077812032.1">
    <property type="nucleotide sequence ID" value="NZ_CP014692.1"/>
</dbReference>
<keyword evidence="6" id="KW-1185">Reference proteome</keyword>
<name>A0A1U9KDY7_ACEAC</name>
<feature type="domain" description="Terminase large subunit GpA endonuclease" evidence="3">
    <location>
        <begin position="290"/>
        <end position="509"/>
    </location>
</feature>
<dbReference type="Proteomes" id="UP000188937">
    <property type="component" value="Chromosome"/>
</dbReference>
<dbReference type="OrthoDB" id="9811157at2"/>
<protein>
    <submittedName>
        <fullName evidence="5">Uncharacterized protein</fullName>
    </submittedName>
</protein>
<evidence type="ECO:0000313" key="5">
    <source>
        <dbReference type="EMBL" id="AQS83996.1"/>
    </source>
</evidence>
<dbReference type="InterPro" id="IPR046454">
    <property type="entry name" value="GpA_endonuclease"/>
</dbReference>
<dbReference type="Pfam" id="PF20454">
    <property type="entry name" value="GpA_nuclease"/>
    <property type="match status" value="1"/>
</dbReference>
<accession>A0A1U9KDY7</accession>
<proteinExistence type="predicted"/>
<evidence type="ECO:0000256" key="2">
    <source>
        <dbReference type="SAM" id="MobiDB-lite"/>
    </source>
</evidence>
<keyword evidence="1" id="KW-0175">Coiled coil</keyword>
<evidence type="ECO:0000313" key="6">
    <source>
        <dbReference type="Proteomes" id="UP000188937"/>
    </source>
</evidence>
<dbReference type="EMBL" id="CP014692">
    <property type="protein sequence ID" value="AQS83996.1"/>
    <property type="molecule type" value="Genomic_DNA"/>
</dbReference>
<evidence type="ECO:0000259" key="4">
    <source>
        <dbReference type="Pfam" id="PF23639"/>
    </source>
</evidence>
<sequence>MTAAPTAKEVSQMLTASMPTLARECLPGGQKRGNEWTAGSLAGEPGTRVSVRIAGSKVGTWKNFASEEGGDALDLVSACLTGGDLKQAFKWACNWLGLSSERVEERRVELKEKAETEKRAAEQDAAKRRLRARDIWLGSREDIRATPVDLYLRSRGIDLTRFDHPPHALRFAPEHYCTEIEAPLPAMLAAITNLEGRIVAVHQTWLGQHGGQWSKAKLECSKKVLGTFAGSGIRLRRGQSGKALKQVSPDEMVAIGEGIETCLSVALACPELRILAAVSLSNLGTIRLTRAWGVDGESWIIEHRRVPADPATSPEDWDTLLTSLTETLYPLADGSGRGMRVLAIGYDSGGSEGVTLQAYGAWKRARRSSRARMIGQIEGREAWTILPLKGASNLNAASLAVSYPNTQRKDRNAAARGEIPLGVFNPNRFKDDAVTQLQRADAGPWCVHFPYALRAAEPPHPFFEQIVSERRQDSGRWEKLTSSSRNEVLDLLVMTDVMATMHGLRRINWEAPPGWACDWDQNVLVKPIVTDTEVPKGSAPGNIPRNRVAPTAEPKSAAERMAELAKKYGSN</sequence>
<feature type="region of interest" description="Disordered" evidence="2">
    <location>
        <begin position="534"/>
        <end position="571"/>
    </location>
</feature>
<feature type="compositionally biased region" description="Basic and acidic residues" evidence="2">
    <location>
        <begin position="556"/>
        <end position="571"/>
    </location>
</feature>
<dbReference type="GO" id="GO:0004519">
    <property type="term" value="F:endonuclease activity"/>
    <property type="evidence" value="ECO:0007669"/>
    <property type="project" value="InterPro"/>
</dbReference>
<gene>
    <name evidence="5" type="ORF">A0U92_03550</name>
</gene>
<feature type="coiled-coil region" evidence="1">
    <location>
        <begin position="100"/>
        <end position="133"/>
    </location>
</feature>
<reference evidence="5 6" key="1">
    <citation type="submission" date="2016-03" db="EMBL/GenBank/DDBJ databases">
        <title>Acetic acid bacteria sequencing.</title>
        <authorList>
            <person name="Brandt J."/>
            <person name="Jakob F."/>
            <person name="Vogel R.F."/>
        </authorList>
    </citation>
    <scope>NUCLEOTIDE SEQUENCE [LARGE SCALE GENOMIC DNA]</scope>
    <source>
        <strain evidence="5 6">TMW2.1153</strain>
    </source>
</reference>
<dbReference type="KEGG" id="aace:A0U92_03550"/>
<dbReference type="Pfam" id="PF23639">
    <property type="entry name" value="DUF7146"/>
    <property type="match status" value="1"/>
</dbReference>